<comment type="pathway">
    <text evidence="3 7">Organic acid metabolism; glycolate biosynthesis; glycolate from 2-phosphoglycolate: step 1/1.</text>
</comment>
<evidence type="ECO:0000256" key="3">
    <source>
        <dbReference type="ARBA" id="ARBA00004818"/>
    </source>
</evidence>
<evidence type="ECO:0000256" key="7">
    <source>
        <dbReference type="HAMAP-Rule" id="MF_00495"/>
    </source>
</evidence>
<sequence length="221" mass="23361">MTYRSVTFDLDGTLVDSLPDLAAASHAALAELGLPPRSDGDIARFVGQGMASLVERCLTWGQAPEPAQVEAALVVFRRHYAHFNGQASRLFPGVKEGLDLCRAQGLALGVVTNKPEAFTFPLLEQLGLSPYFACVVGGDTTPHRKPHPEPLVYACRALGTVPAANVHVGDSVNDFRAARAAGCPALAVPYGYNEGRPVDRGECDALVSDLVAAARWIVPGA</sequence>
<gene>
    <name evidence="8" type="ORF">Azoinq_04140</name>
</gene>
<dbReference type="FunFam" id="3.40.50.1000:FF:000022">
    <property type="entry name" value="Phosphoglycolate phosphatase"/>
    <property type="match status" value="1"/>
</dbReference>
<dbReference type="SFLD" id="SFLDG01135">
    <property type="entry name" value="C1.5.6:_HAD__Beta-PGM__Phospha"/>
    <property type="match status" value="1"/>
</dbReference>
<evidence type="ECO:0000256" key="4">
    <source>
        <dbReference type="ARBA" id="ARBA00006171"/>
    </source>
</evidence>
<dbReference type="RefSeq" id="WP_216125561.1">
    <property type="nucleotide sequence ID" value="NZ_CP064782.1"/>
</dbReference>
<dbReference type="NCBIfam" id="TIGR01549">
    <property type="entry name" value="HAD-SF-IA-v1"/>
    <property type="match status" value="1"/>
</dbReference>
<dbReference type="GO" id="GO:0008967">
    <property type="term" value="F:phosphoglycolate phosphatase activity"/>
    <property type="evidence" value="ECO:0007669"/>
    <property type="project" value="UniProtKB-UniRule"/>
</dbReference>
<dbReference type="GO" id="GO:0046872">
    <property type="term" value="F:metal ion binding"/>
    <property type="evidence" value="ECO:0007669"/>
    <property type="project" value="UniProtKB-KW"/>
</dbReference>
<evidence type="ECO:0000256" key="5">
    <source>
        <dbReference type="ARBA" id="ARBA00013078"/>
    </source>
</evidence>
<evidence type="ECO:0000256" key="6">
    <source>
        <dbReference type="ARBA" id="ARBA00059247"/>
    </source>
</evidence>
<dbReference type="InterPro" id="IPR006439">
    <property type="entry name" value="HAD-SF_hydro_IA"/>
</dbReference>
<dbReference type="PANTHER" id="PTHR43434">
    <property type="entry name" value="PHOSPHOGLYCOLATE PHOSPHATASE"/>
    <property type="match status" value="1"/>
</dbReference>
<evidence type="ECO:0000313" key="8">
    <source>
        <dbReference type="EMBL" id="QWT49809.1"/>
    </source>
</evidence>
<feature type="binding site" evidence="7">
    <location>
        <position position="11"/>
    </location>
    <ligand>
        <name>Mg(2+)</name>
        <dbReference type="ChEBI" id="CHEBI:18420"/>
    </ligand>
</feature>
<evidence type="ECO:0000313" key="9">
    <source>
        <dbReference type="Proteomes" id="UP000683428"/>
    </source>
</evidence>
<dbReference type="Proteomes" id="UP000683428">
    <property type="component" value="Chromosome"/>
</dbReference>
<dbReference type="GO" id="GO:0005829">
    <property type="term" value="C:cytosol"/>
    <property type="evidence" value="ECO:0007669"/>
    <property type="project" value="TreeGrafter"/>
</dbReference>
<keyword evidence="7 8" id="KW-0378">Hydrolase</keyword>
<dbReference type="SFLD" id="SFLDS00003">
    <property type="entry name" value="Haloacid_Dehalogenase"/>
    <property type="match status" value="1"/>
</dbReference>
<organism evidence="8 9">
    <name type="scientific">Azospira inquinata</name>
    <dbReference type="NCBI Taxonomy" id="2785627"/>
    <lineage>
        <taxon>Bacteria</taxon>
        <taxon>Pseudomonadati</taxon>
        <taxon>Pseudomonadota</taxon>
        <taxon>Betaproteobacteria</taxon>
        <taxon>Rhodocyclales</taxon>
        <taxon>Rhodocyclaceae</taxon>
        <taxon>Azospira</taxon>
    </lineage>
</organism>
<comment type="catalytic activity">
    <reaction evidence="1 7">
        <text>2-phosphoglycolate + H2O = glycolate + phosphate</text>
        <dbReference type="Rhea" id="RHEA:14369"/>
        <dbReference type="ChEBI" id="CHEBI:15377"/>
        <dbReference type="ChEBI" id="CHEBI:29805"/>
        <dbReference type="ChEBI" id="CHEBI:43474"/>
        <dbReference type="ChEBI" id="CHEBI:58033"/>
        <dbReference type="EC" id="3.1.3.18"/>
    </reaction>
</comment>
<dbReference type="GO" id="GO:0005975">
    <property type="term" value="P:carbohydrate metabolic process"/>
    <property type="evidence" value="ECO:0007669"/>
    <property type="project" value="InterPro"/>
</dbReference>
<dbReference type="InterPro" id="IPR041492">
    <property type="entry name" value="HAD_2"/>
</dbReference>
<feature type="binding site" evidence="7">
    <location>
        <position position="170"/>
    </location>
    <ligand>
        <name>Mg(2+)</name>
        <dbReference type="ChEBI" id="CHEBI:18420"/>
    </ligand>
</feature>
<dbReference type="NCBIfam" id="NF009695">
    <property type="entry name" value="PRK13222.1-2"/>
    <property type="match status" value="1"/>
</dbReference>
<dbReference type="NCBIfam" id="TIGR01509">
    <property type="entry name" value="HAD-SF-IA-v3"/>
    <property type="match status" value="1"/>
</dbReference>
<comment type="function">
    <text evidence="6 7">Specifically catalyzes the dephosphorylation of 2-phosphoglycolate. Is involved in the dissimilation of the intracellular 2-phosphoglycolate formed during the DNA repair of 3'-phosphoglycolate ends, a major class of DNA lesions induced by oxidative stress.</text>
</comment>
<dbReference type="KEGG" id="aiq:Azoinq_04140"/>
<keyword evidence="7" id="KW-0119">Carbohydrate metabolism</keyword>
<dbReference type="HAMAP" id="MF_00495">
    <property type="entry name" value="GPH_hydrolase_bact"/>
    <property type="match status" value="1"/>
</dbReference>
<dbReference type="AlphaFoldDB" id="A0A975SNU5"/>
<name>A0A975SNU5_9RHOO</name>
<dbReference type="PANTHER" id="PTHR43434:SF1">
    <property type="entry name" value="PHOSPHOGLYCOLATE PHOSPHATASE"/>
    <property type="match status" value="1"/>
</dbReference>
<keyword evidence="7" id="KW-0460">Magnesium</keyword>
<dbReference type="EMBL" id="CP064782">
    <property type="protein sequence ID" value="QWT49809.1"/>
    <property type="molecule type" value="Genomic_DNA"/>
</dbReference>
<evidence type="ECO:0000256" key="1">
    <source>
        <dbReference type="ARBA" id="ARBA00000830"/>
    </source>
</evidence>
<dbReference type="GO" id="GO:0006281">
    <property type="term" value="P:DNA repair"/>
    <property type="evidence" value="ECO:0007669"/>
    <property type="project" value="TreeGrafter"/>
</dbReference>
<dbReference type="Pfam" id="PF13419">
    <property type="entry name" value="HAD_2"/>
    <property type="match status" value="1"/>
</dbReference>
<dbReference type="GO" id="GO:0046295">
    <property type="term" value="P:glycolate biosynthetic process"/>
    <property type="evidence" value="ECO:0007669"/>
    <property type="project" value="UniProtKB-UniRule"/>
</dbReference>
<protein>
    <recommendedName>
        <fullName evidence="5 7">Phosphoglycolate phosphatase</fullName>
        <shortName evidence="7">PGP</shortName>
        <shortName evidence="7">PGPase</shortName>
        <ecNumber evidence="5 7">3.1.3.18</ecNumber>
    </recommendedName>
</protein>
<accession>A0A975SNU5</accession>
<feature type="binding site" evidence="7">
    <location>
        <position position="9"/>
    </location>
    <ligand>
        <name>Mg(2+)</name>
        <dbReference type="ChEBI" id="CHEBI:18420"/>
    </ligand>
</feature>
<comment type="cofactor">
    <cofactor evidence="2 7">
        <name>Mg(2+)</name>
        <dbReference type="ChEBI" id="CHEBI:18420"/>
    </cofactor>
</comment>
<dbReference type="SFLD" id="SFLDG01129">
    <property type="entry name" value="C1.5:_HAD__Beta-PGM__Phosphata"/>
    <property type="match status" value="1"/>
</dbReference>
<dbReference type="EC" id="3.1.3.18" evidence="5 7"/>
<dbReference type="InterPro" id="IPR050155">
    <property type="entry name" value="HAD-like_hydrolase_sf"/>
</dbReference>
<comment type="similarity">
    <text evidence="4 7">Belongs to the HAD-like hydrolase superfamily. CbbY/CbbZ/Gph/YieH family.</text>
</comment>
<dbReference type="NCBIfam" id="TIGR01449">
    <property type="entry name" value="PGP_bact"/>
    <property type="match status" value="1"/>
</dbReference>
<keyword evidence="9" id="KW-1185">Reference proteome</keyword>
<feature type="active site" description="Nucleophile" evidence="7">
    <location>
        <position position="9"/>
    </location>
</feature>
<evidence type="ECO:0000256" key="2">
    <source>
        <dbReference type="ARBA" id="ARBA00001946"/>
    </source>
</evidence>
<reference evidence="8" key="1">
    <citation type="submission" date="2020-11" db="EMBL/GenBank/DDBJ databases">
        <title>Azospira inquinata sp. nov.</title>
        <authorList>
            <person name="Moe W.M."/>
            <person name="Mikes M.C."/>
        </authorList>
    </citation>
    <scope>NUCLEOTIDE SEQUENCE</scope>
    <source>
        <strain evidence="8">Azo-3</strain>
    </source>
</reference>
<dbReference type="InterPro" id="IPR037512">
    <property type="entry name" value="PGPase_prok"/>
</dbReference>
<proteinExistence type="inferred from homology"/>
<keyword evidence="7" id="KW-0479">Metal-binding</keyword>